<gene>
    <name evidence="2" type="ORF">UX22_C0014G0005</name>
</gene>
<name>A0A0G1QB22_9BACT</name>
<reference evidence="2 3" key="1">
    <citation type="journal article" date="2015" name="Nature">
        <title>rRNA introns, odd ribosomes, and small enigmatic genomes across a large radiation of phyla.</title>
        <authorList>
            <person name="Brown C.T."/>
            <person name="Hug L.A."/>
            <person name="Thomas B.C."/>
            <person name="Sharon I."/>
            <person name="Castelle C.J."/>
            <person name="Singh A."/>
            <person name="Wilkins M.J."/>
            <person name="Williams K.H."/>
            <person name="Banfield J.F."/>
        </authorList>
    </citation>
    <scope>NUCLEOTIDE SEQUENCE [LARGE SCALE GENOMIC DNA]</scope>
</reference>
<comment type="caution">
    <text evidence="2">The sequence shown here is derived from an EMBL/GenBank/DDBJ whole genome shotgun (WGS) entry which is preliminary data.</text>
</comment>
<protein>
    <submittedName>
        <fullName evidence="2">Uncharacterized protein</fullName>
    </submittedName>
</protein>
<dbReference type="AlphaFoldDB" id="A0A0G1QB22"/>
<feature type="transmembrane region" description="Helical" evidence="1">
    <location>
        <begin position="209"/>
        <end position="232"/>
    </location>
</feature>
<evidence type="ECO:0000313" key="3">
    <source>
        <dbReference type="Proteomes" id="UP000034727"/>
    </source>
</evidence>
<organism evidence="2 3">
    <name type="scientific">Candidatus Jorgensenbacteria bacterium GW2011_GWA2_45_9</name>
    <dbReference type="NCBI Taxonomy" id="1618663"/>
    <lineage>
        <taxon>Bacteria</taxon>
        <taxon>Candidatus Joergenseniibacteriota</taxon>
    </lineage>
</organism>
<evidence type="ECO:0000256" key="1">
    <source>
        <dbReference type="SAM" id="Phobius"/>
    </source>
</evidence>
<keyword evidence="1" id="KW-0472">Membrane</keyword>
<keyword evidence="1" id="KW-0812">Transmembrane</keyword>
<keyword evidence="1" id="KW-1133">Transmembrane helix</keyword>
<feature type="transmembrane region" description="Helical" evidence="1">
    <location>
        <begin position="333"/>
        <end position="354"/>
    </location>
</feature>
<accession>A0A0G1QB22</accession>
<proteinExistence type="predicted"/>
<sequence length="793" mass="85914">MDLLNDYLEKEPINPDNKSAFSRDNLLIAADVFQELDWTAEYKTPEEKTKHEDNIIKSVRISHSEAEINAAVRVSLIRNRIMTEINERVRTGERPEDIQNERILLEKESYISSLKELKVEYLRTRLEGLKGRVGADDFEQQAQNAEISAIKIANAEMVKWQDIMIDARRALNPEGWDHIINFFKHTAEKASKNKLLGGYFGMNRNLRTALTAGIIGGGIAAFAAPLAVAAGFGGAGFVAYRICRSLIGGNFGYFLSKKVFQPLAKKSFESKKNIAAEFAEGAGVSESKDIFKMIASGEVIYYEHTLSRIAEQNIKIAGQYAEKMRRITTKYKIHNVAGTVLSGVIGGMAGMSIADMVLGAKGNIAHTVAGLVSDKPKVMTGHNFVTSKADSVLPDKVTITPPQVESTGDGAVLAENAAKLRQNTDVIVTKPRAEILSSEVLERAIVGEGKGVTHVLQRQLEADPKGWGYTGDATDAKALRAWSGAESYRIAVKNGYINPSTGAEVWVLDLGPKGAAGNPAYVLEHGPGGVGVVKEYINGKPAGGVGTIDAYEKLHKPTSAVVHENISESPLPEGGAKISGAENVAAQSSVADTVATADSPAAQSAAESAVSSTAEKVADISVVQSRAEAVQIFEKAFNGLKDISHDFSHLSLAEQYNALYGSSSMKEAAAAVDYFKKNNLFDGVSGGESKTMLGFFKQFEELTKVFEQNEQKFMDTIKNVTHLDEANMNNFLEMRLKRVWEYLGNGQNESVSKLVRSVNLTPAEIANNLTVGQVLKARFVDGAFVSLPSSVRL</sequence>
<dbReference type="EMBL" id="LCLJ01000014">
    <property type="protein sequence ID" value="KKU14938.1"/>
    <property type="molecule type" value="Genomic_DNA"/>
</dbReference>
<dbReference type="Proteomes" id="UP000034727">
    <property type="component" value="Unassembled WGS sequence"/>
</dbReference>
<evidence type="ECO:0000313" key="2">
    <source>
        <dbReference type="EMBL" id="KKU14938.1"/>
    </source>
</evidence>